<organism evidence="1">
    <name type="scientific">uncultured Chloroflexia bacterium</name>
    <dbReference type="NCBI Taxonomy" id="1672391"/>
    <lineage>
        <taxon>Bacteria</taxon>
        <taxon>Bacillati</taxon>
        <taxon>Chloroflexota</taxon>
        <taxon>Chloroflexia</taxon>
        <taxon>environmental samples</taxon>
    </lineage>
</organism>
<evidence type="ECO:0000313" key="1">
    <source>
        <dbReference type="EMBL" id="CAA9335899.1"/>
    </source>
</evidence>
<feature type="non-terminal residue" evidence="1">
    <location>
        <position position="56"/>
    </location>
</feature>
<feature type="non-terminal residue" evidence="1">
    <location>
        <position position="1"/>
    </location>
</feature>
<gene>
    <name evidence="1" type="ORF">AVDCRST_MAG93-6413</name>
</gene>
<reference evidence="1" key="1">
    <citation type="submission" date="2020-02" db="EMBL/GenBank/DDBJ databases">
        <authorList>
            <person name="Meier V. D."/>
        </authorList>
    </citation>
    <scope>NUCLEOTIDE SEQUENCE</scope>
    <source>
        <strain evidence="1">AVDCRST_MAG93</strain>
    </source>
</reference>
<sequence>EADRIAVADTPALHFPGLCCGRRSGAHPHWRIGDRDEGVSPEEAADLFRLLPNAEL</sequence>
<dbReference type="EMBL" id="CADCTR010002161">
    <property type="protein sequence ID" value="CAA9335899.1"/>
    <property type="molecule type" value="Genomic_DNA"/>
</dbReference>
<dbReference type="AlphaFoldDB" id="A0A6J4LMT3"/>
<proteinExistence type="predicted"/>
<name>A0A6J4LMT3_9CHLR</name>
<protein>
    <submittedName>
        <fullName evidence="1">Uncharacterized protein</fullName>
    </submittedName>
</protein>
<accession>A0A6J4LMT3</accession>